<dbReference type="SUPFAM" id="SSF51338">
    <property type="entry name" value="Composite domain of metallo-dependent hydrolases"/>
    <property type="match status" value="1"/>
</dbReference>
<name>A0ABT1SFZ7_9FIRM</name>
<evidence type="ECO:0000313" key="2">
    <source>
        <dbReference type="EMBL" id="MCQ4925428.1"/>
    </source>
</evidence>
<dbReference type="CDD" id="cd01299">
    <property type="entry name" value="Met_dep_hydrolase_A"/>
    <property type="match status" value="1"/>
</dbReference>
<dbReference type="InterPro" id="IPR057744">
    <property type="entry name" value="OTAase-like"/>
</dbReference>
<evidence type="ECO:0000313" key="3">
    <source>
        <dbReference type="Proteomes" id="UP001524478"/>
    </source>
</evidence>
<accession>A0ABT1SFZ7</accession>
<evidence type="ECO:0000259" key="1">
    <source>
        <dbReference type="Pfam" id="PF01979"/>
    </source>
</evidence>
<gene>
    <name evidence="2" type="ORF">NE686_20150</name>
</gene>
<feature type="domain" description="Amidohydrolase-related" evidence="1">
    <location>
        <begin position="54"/>
        <end position="390"/>
    </location>
</feature>
<dbReference type="RefSeq" id="WP_256312898.1">
    <property type="nucleotide sequence ID" value="NZ_JANGAC010000022.1"/>
</dbReference>
<dbReference type="PANTHER" id="PTHR43135:SF3">
    <property type="entry name" value="ALPHA-D-RIBOSE 1-METHYLPHOSPHONATE 5-TRIPHOSPHATE DIPHOSPHATASE"/>
    <property type="match status" value="1"/>
</dbReference>
<dbReference type="PANTHER" id="PTHR43135">
    <property type="entry name" value="ALPHA-D-RIBOSE 1-METHYLPHOSPHONATE 5-TRIPHOSPHATE DIPHOSPHATASE"/>
    <property type="match status" value="1"/>
</dbReference>
<protein>
    <submittedName>
        <fullName evidence="2">Amidohydrolase family protein</fullName>
    </submittedName>
</protein>
<sequence>MQILYNFGLIDVIKKEYVDNSYMIVDGENIIEIGNQEVLSEEQKRKGIDFQGKTVMPGMFNLHIHALSTPIANPASLNWEDPSKIGIRGLVHLQQHLKSGVTFVRDMNGRKQAEIGLRDAIREKIVVGPDYYVAGQCLTMTGGHGSNTGRECDGPIECKKAAREQLKRGVDFIKLMATGGVMSPGMNEDETQLDEEEMAAAIREAHKVGKKTAVHAHGASGIKNAVKAGIDSVEHGSYLDDECIELMLERNTAFVPTLAVDYYLFKYGIKRGVASYAIEKAKRAHEAQVKGFLKAWNAGVLIGVGTDAGTPFNPHYGTYMELVSMVELGINTMDALVAATINSAKIAGVDSWCGSLNVKKRANFLVLDNNPIDDIWALKNIDQVYKDGKLISLPEVEYLPHLD</sequence>
<keyword evidence="3" id="KW-1185">Reference proteome</keyword>
<dbReference type="InterPro" id="IPR006680">
    <property type="entry name" value="Amidohydro-rel"/>
</dbReference>
<dbReference type="InterPro" id="IPR032466">
    <property type="entry name" value="Metal_Hydrolase"/>
</dbReference>
<dbReference type="Gene3D" id="2.30.40.10">
    <property type="entry name" value="Urease, subunit C, domain 1"/>
    <property type="match status" value="1"/>
</dbReference>
<proteinExistence type="predicted"/>
<organism evidence="2 3">
    <name type="scientific">Tissierella carlieri</name>
    <dbReference type="NCBI Taxonomy" id="689904"/>
    <lineage>
        <taxon>Bacteria</taxon>
        <taxon>Bacillati</taxon>
        <taxon>Bacillota</taxon>
        <taxon>Tissierellia</taxon>
        <taxon>Tissierellales</taxon>
        <taxon>Tissierellaceae</taxon>
        <taxon>Tissierella</taxon>
    </lineage>
</organism>
<dbReference type="Pfam" id="PF01979">
    <property type="entry name" value="Amidohydro_1"/>
    <property type="match status" value="1"/>
</dbReference>
<dbReference type="InterPro" id="IPR011059">
    <property type="entry name" value="Metal-dep_hydrolase_composite"/>
</dbReference>
<dbReference type="Gene3D" id="3.20.20.140">
    <property type="entry name" value="Metal-dependent hydrolases"/>
    <property type="match status" value="1"/>
</dbReference>
<dbReference type="Proteomes" id="UP001524478">
    <property type="component" value="Unassembled WGS sequence"/>
</dbReference>
<comment type="caution">
    <text evidence="2">The sequence shown here is derived from an EMBL/GenBank/DDBJ whole genome shotgun (WGS) entry which is preliminary data.</text>
</comment>
<reference evidence="2 3" key="1">
    <citation type="submission" date="2022-06" db="EMBL/GenBank/DDBJ databases">
        <title>Isolation of gut microbiota from human fecal samples.</title>
        <authorList>
            <person name="Pamer E.G."/>
            <person name="Barat B."/>
            <person name="Waligurski E."/>
            <person name="Medina S."/>
            <person name="Paddock L."/>
            <person name="Mostad J."/>
        </authorList>
    </citation>
    <scope>NUCLEOTIDE SEQUENCE [LARGE SCALE GENOMIC DNA]</scope>
    <source>
        <strain evidence="2 3">DFI.7.95</strain>
    </source>
</reference>
<dbReference type="InterPro" id="IPR051781">
    <property type="entry name" value="Metallo-dep_Hydrolase"/>
</dbReference>
<dbReference type="SUPFAM" id="SSF51556">
    <property type="entry name" value="Metallo-dependent hydrolases"/>
    <property type="match status" value="1"/>
</dbReference>
<dbReference type="EMBL" id="JANGAC010000022">
    <property type="protein sequence ID" value="MCQ4925428.1"/>
    <property type="molecule type" value="Genomic_DNA"/>
</dbReference>